<feature type="domain" description="FLYWCH-type" evidence="4">
    <location>
        <begin position="3"/>
        <end position="60"/>
    </location>
</feature>
<evidence type="ECO:0000256" key="2">
    <source>
        <dbReference type="ARBA" id="ARBA00022771"/>
    </source>
</evidence>
<evidence type="ECO:0000256" key="1">
    <source>
        <dbReference type="ARBA" id="ARBA00022723"/>
    </source>
</evidence>
<organism evidence="5 6">
    <name type="scientific">Macrosiphum euphorbiae</name>
    <name type="common">potato aphid</name>
    <dbReference type="NCBI Taxonomy" id="13131"/>
    <lineage>
        <taxon>Eukaryota</taxon>
        <taxon>Metazoa</taxon>
        <taxon>Ecdysozoa</taxon>
        <taxon>Arthropoda</taxon>
        <taxon>Hexapoda</taxon>
        <taxon>Insecta</taxon>
        <taxon>Pterygota</taxon>
        <taxon>Neoptera</taxon>
        <taxon>Paraneoptera</taxon>
        <taxon>Hemiptera</taxon>
        <taxon>Sternorrhyncha</taxon>
        <taxon>Aphidomorpha</taxon>
        <taxon>Aphidoidea</taxon>
        <taxon>Aphididae</taxon>
        <taxon>Macrosiphini</taxon>
        <taxon>Macrosiphum</taxon>
    </lineage>
</organism>
<keyword evidence="2" id="KW-0863">Zinc-finger</keyword>
<comment type="caution">
    <text evidence="5">The sequence shown here is derived from an EMBL/GenBank/DDBJ whole genome shotgun (WGS) entry which is preliminary data.</text>
</comment>
<accession>A0AAV0XP87</accession>
<dbReference type="AlphaFoldDB" id="A0AAV0XP87"/>
<evidence type="ECO:0000313" key="5">
    <source>
        <dbReference type="EMBL" id="CAI6369632.1"/>
    </source>
</evidence>
<protein>
    <recommendedName>
        <fullName evidence="4">FLYWCH-type domain-containing protein</fullName>
    </recommendedName>
</protein>
<dbReference type="InterPro" id="IPR007588">
    <property type="entry name" value="Znf_FLYWCH"/>
</dbReference>
<dbReference type="EMBL" id="CARXXK010000005">
    <property type="protein sequence ID" value="CAI6369632.1"/>
    <property type="molecule type" value="Genomic_DNA"/>
</dbReference>
<evidence type="ECO:0000259" key="4">
    <source>
        <dbReference type="Pfam" id="PF04500"/>
    </source>
</evidence>
<dbReference type="Proteomes" id="UP001160148">
    <property type="component" value="Unassembled WGS sequence"/>
</dbReference>
<dbReference type="Gene3D" id="2.20.25.240">
    <property type="match status" value="1"/>
</dbReference>
<keyword evidence="3" id="KW-0862">Zinc</keyword>
<dbReference type="GO" id="GO:0008270">
    <property type="term" value="F:zinc ion binding"/>
    <property type="evidence" value="ECO:0007669"/>
    <property type="project" value="UniProtKB-KW"/>
</dbReference>
<dbReference type="Pfam" id="PF04500">
    <property type="entry name" value="FLYWCH"/>
    <property type="match status" value="1"/>
</dbReference>
<sequence length="83" mass="9938">MEFIKSNKNKLLLVYNSYTYREEKMYKESKYWKCIDMKCKGRLTTTSDNIIKKEPSEHNHVPDICKLEVKKEVERMKSQALSS</sequence>
<evidence type="ECO:0000256" key="3">
    <source>
        <dbReference type="ARBA" id="ARBA00022833"/>
    </source>
</evidence>
<proteinExistence type="predicted"/>
<keyword evidence="6" id="KW-1185">Reference proteome</keyword>
<evidence type="ECO:0000313" key="6">
    <source>
        <dbReference type="Proteomes" id="UP001160148"/>
    </source>
</evidence>
<keyword evidence="1" id="KW-0479">Metal-binding</keyword>
<name>A0AAV0XP87_9HEMI</name>
<reference evidence="5 6" key="1">
    <citation type="submission" date="2023-01" db="EMBL/GenBank/DDBJ databases">
        <authorList>
            <person name="Whitehead M."/>
        </authorList>
    </citation>
    <scope>NUCLEOTIDE SEQUENCE [LARGE SCALE GENOMIC DNA]</scope>
</reference>
<gene>
    <name evidence="5" type="ORF">MEUPH1_LOCUS23849</name>
</gene>